<protein>
    <submittedName>
        <fullName evidence="2">Uncharacterized protein</fullName>
    </submittedName>
</protein>
<dbReference type="STRING" id="649747.HMPREF0083_03089"/>
<dbReference type="AlphaFoldDB" id="U1Y9J9"/>
<gene>
    <name evidence="2" type="ORF">HMPREF0083_03089</name>
</gene>
<evidence type="ECO:0000313" key="3">
    <source>
        <dbReference type="Proteomes" id="UP000016511"/>
    </source>
</evidence>
<keyword evidence="1" id="KW-0812">Transmembrane</keyword>
<evidence type="ECO:0000313" key="2">
    <source>
        <dbReference type="EMBL" id="ERI08807.1"/>
    </source>
</evidence>
<evidence type="ECO:0000256" key="1">
    <source>
        <dbReference type="SAM" id="Phobius"/>
    </source>
</evidence>
<dbReference type="Proteomes" id="UP000016511">
    <property type="component" value="Unassembled WGS sequence"/>
</dbReference>
<keyword evidence="1" id="KW-1133">Transmembrane helix</keyword>
<feature type="transmembrane region" description="Helical" evidence="1">
    <location>
        <begin position="37"/>
        <end position="54"/>
    </location>
</feature>
<comment type="caution">
    <text evidence="2">The sequence shown here is derived from an EMBL/GenBank/DDBJ whole genome shotgun (WGS) entry which is preliminary data.</text>
</comment>
<organism evidence="2 3">
    <name type="scientific">Aneurinibacillus aneurinilyticus ATCC 12856</name>
    <dbReference type="NCBI Taxonomy" id="649747"/>
    <lineage>
        <taxon>Bacteria</taxon>
        <taxon>Bacillati</taxon>
        <taxon>Bacillota</taxon>
        <taxon>Bacilli</taxon>
        <taxon>Bacillales</taxon>
        <taxon>Paenibacillaceae</taxon>
        <taxon>Aneurinibacillus group</taxon>
        <taxon>Aneurinibacillus</taxon>
    </lineage>
</organism>
<feature type="transmembrane region" description="Helical" evidence="1">
    <location>
        <begin position="74"/>
        <end position="95"/>
    </location>
</feature>
<reference evidence="2 3" key="1">
    <citation type="submission" date="2013-08" db="EMBL/GenBank/DDBJ databases">
        <authorList>
            <person name="Weinstock G."/>
            <person name="Sodergren E."/>
            <person name="Wylie T."/>
            <person name="Fulton L."/>
            <person name="Fulton R."/>
            <person name="Fronick C."/>
            <person name="O'Laughlin M."/>
            <person name="Godfrey J."/>
            <person name="Miner T."/>
            <person name="Herter B."/>
            <person name="Appelbaum E."/>
            <person name="Cordes M."/>
            <person name="Lek S."/>
            <person name="Wollam A."/>
            <person name="Pepin K.H."/>
            <person name="Palsikar V.B."/>
            <person name="Mitreva M."/>
            <person name="Wilson R.K."/>
        </authorList>
    </citation>
    <scope>NUCLEOTIDE SEQUENCE [LARGE SCALE GENOMIC DNA]</scope>
    <source>
        <strain evidence="2 3">ATCC 12856</strain>
    </source>
</reference>
<proteinExistence type="predicted"/>
<dbReference type="HOGENOM" id="CLU_1933648_0_0_9"/>
<dbReference type="EMBL" id="AWSJ01000189">
    <property type="protein sequence ID" value="ERI08807.1"/>
    <property type="molecule type" value="Genomic_DNA"/>
</dbReference>
<accession>U1Y9J9</accession>
<sequence length="130" mass="15348">MTTPIQKTSKQRSRRAIFFGTPEENKRYIHWIIRPKIALATITAAIALNERVAWGERFIIPQANEKRKAIAPGLLVFFIFSPPLSTFYHHILYFLSIKKNKRMCLRLFFAVHFPVRKLICYQNDKERQQG</sequence>
<name>U1Y9J9_ANEAE</name>
<keyword evidence="1" id="KW-0472">Membrane</keyword>
<keyword evidence="3" id="KW-1185">Reference proteome</keyword>